<sequence length="257" mass="26779">SLCALCDETESPLSTPPTDQVIDEPLPPDPGPPVIPDTPTNINIEVVDVVEPPIPPTGNPLDLPLLQKSDIAYLGSFQNAGNQRAYASGISPDGNMYMSAHENNGGYRAISEQTIPAVGGQASQVRGLTNTQGNFGGSGSFNTVSGFHYSAALDRIIYGHYIGYTPSTQTAELASMSADFTAPTTPQRVSDQGRSVNQRYYSGFMGAIPQEWQALLGGDMFIGGGPKSIDSNATGGFSLMAVNAADVDGAGVIAGYT</sequence>
<accession>X0VS69</accession>
<reference evidence="2" key="1">
    <citation type="journal article" date="2014" name="Front. Microbiol.">
        <title>High frequency of phylogenetically diverse reductive dehalogenase-homologous genes in deep subseafloor sedimentary metagenomes.</title>
        <authorList>
            <person name="Kawai M."/>
            <person name="Futagami T."/>
            <person name="Toyoda A."/>
            <person name="Takaki Y."/>
            <person name="Nishi S."/>
            <person name="Hori S."/>
            <person name="Arai W."/>
            <person name="Tsubouchi T."/>
            <person name="Morono Y."/>
            <person name="Uchiyama I."/>
            <person name="Ito T."/>
            <person name="Fujiyama A."/>
            <person name="Inagaki F."/>
            <person name="Takami H."/>
        </authorList>
    </citation>
    <scope>NUCLEOTIDE SEQUENCE</scope>
    <source>
        <strain evidence="2">Expedition CK06-06</strain>
    </source>
</reference>
<name>X0VS69_9ZZZZ</name>
<gene>
    <name evidence="2" type="ORF">S01H1_56003</name>
</gene>
<evidence type="ECO:0000256" key="1">
    <source>
        <dbReference type="SAM" id="MobiDB-lite"/>
    </source>
</evidence>
<protein>
    <submittedName>
        <fullName evidence="2">Uncharacterized protein</fullName>
    </submittedName>
</protein>
<comment type="caution">
    <text evidence="2">The sequence shown here is derived from an EMBL/GenBank/DDBJ whole genome shotgun (WGS) entry which is preliminary data.</text>
</comment>
<dbReference type="EMBL" id="BARS01036430">
    <property type="protein sequence ID" value="GAG15318.1"/>
    <property type="molecule type" value="Genomic_DNA"/>
</dbReference>
<feature type="non-terminal residue" evidence="2">
    <location>
        <position position="257"/>
    </location>
</feature>
<feature type="non-terminal residue" evidence="2">
    <location>
        <position position="1"/>
    </location>
</feature>
<dbReference type="AlphaFoldDB" id="X0VS69"/>
<organism evidence="2">
    <name type="scientific">marine sediment metagenome</name>
    <dbReference type="NCBI Taxonomy" id="412755"/>
    <lineage>
        <taxon>unclassified sequences</taxon>
        <taxon>metagenomes</taxon>
        <taxon>ecological metagenomes</taxon>
    </lineage>
</organism>
<feature type="region of interest" description="Disordered" evidence="1">
    <location>
        <begin position="5"/>
        <end position="30"/>
    </location>
</feature>
<proteinExistence type="predicted"/>
<evidence type="ECO:0000313" key="2">
    <source>
        <dbReference type="EMBL" id="GAG15318.1"/>
    </source>
</evidence>